<evidence type="ECO:0000256" key="1">
    <source>
        <dbReference type="ARBA" id="ARBA00022741"/>
    </source>
</evidence>
<dbReference type="GO" id="GO:0016301">
    <property type="term" value="F:kinase activity"/>
    <property type="evidence" value="ECO:0007669"/>
    <property type="project" value="TreeGrafter"/>
</dbReference>
<dbReference type="AlphaFoldDB" id="A0AAD5BP16"/>
<evidence type="ECO:0000313" key="4">
    <source>
        <dbReference type="EMBL" id="KAI7725886.1"/>
    </source>
</evidence>
<dbReference type="InterPro" id="IPR011009">
    <property type="entry name" value="Kinase-like_dom_sf"/>
</dbReference>
<comment type="caution">
    <text evidence="4">The sequence shown here is derived from an EMBL/GenBank/DDBJ whole genome shotgun (WGS) entry which is preliminary data.</text>
</comment>
<dbReference type="Gene3D" id="3.30.200.20">
    <property type="entry name" value="Phosphorylase Kinase, domain 1"/>
    <property type="match status" value="1"/>
</dbReference>
<name>A0AAD5BP16_AMBAR</name>
<gene>
    <name evidence="4" type="ORF">M8C21_007902</name>
</gene>
<feature type="binding site" evidence="3">
    <location>
        <position position="121"/>
    </location>
    <ligand>
        <name>ATP</name>
        <dbReference type="ChEBI" id="CHEBI:30616"/>
    </ligand>
</feature>
<dbReference type="GO" id="GO:0005524">
    <property type="term" value="F:ATP binding"/>
    <property type="evidence" value="ECO:0007669"/>
    <property type="project" value="UniProtKB-UniRule"/>
</dbReference>
<keyword evidence="2 3" id="KW-0067">ATP-binding</keyword>
<dbReference type="InterPro" id="IPR017441">
    <property type="entry name" value="Protein_kinase_ATP_BS"/>
</dbReference>
<dbReference type="Proteomes" id="UP001206925">
    <property type="component" value="Unassembled WGS sequence"/>
</dbReference>
<evidence type="ECO:0008006" key="6">
    <source>
        <dbReference type="Google" id="ProtNLM"/>
    </source>
</evidence>
<protein>
    <recommendedName>
        <fullName evidence="6">Protein kinase domain-containing protein</fullName>
    </recommendedName>
</protein>
<keyword evidence="1 3" id="KW-0547">Nucleotide-binding</keyword>
<sequence>MMCFQFPYCADKDEQQSLSPTQVSTIQSLCSGSNDCNTASGSETKYQSVRDPTAKLRKSKYYPSFSRMPANLRVFKFSELKSATKNFSLSAKLGEGGFGSVYVGTVKDLRDTNKDFKVAVKQLGKRGFQASFM</sequence>
<keyword evidence="5" id="KW-1185">Reference proteome</keyword>
<reference evidence="4" key="1">
    <citation type="submission" date="2022-06" db="EMBL/GenBank/DDBJ databases">
        <title>Uncovering the hologenomic basis of an extraordinary plant invasion.</title>
        <authorList>
            <person name="Bieker V.C."/>
            <person name="Martin M.D."/>
            <person name="Gilbert T."/>
            <person name="Hodgins K."/>
            <person name="Battlay P."/>
            <person name="Petersen B."/>
            <person name="Wilson J."/>
        </authorList>
    </citation>
    <scope>NUCLEOTIDE SEQUENCE</scope>
    <source>
        <strain evidence="4">AA19_3_7</strain>
        <tissue evidence="4">Leaf</tissue>
    </source>
</reference>
<proteinExistence type="predicted"/>
<dbReference type="SUPFAM" id="SSF56112">
    <property type="entry name" value="Protein kinase-like (PK-like)"/>
    <property type="match status" value="1"/>
</dbReference>
<dbReference type="PANTHER" id="PTHR46008">
    <property type="entry name" value="LEAF RUST 10 DISEASE-RESISTANCE LOCUS RECEPTOR-LIKE PROTEIN KINASE-LIKE 1.4"/>
    <property type="match status" value="1"/>
</dbReference>
<organism evidence="4 5">
    <name type="scientific">Ambrosia artemisiifolia</name>
    <name type="common">Common ragweed</name>
    <dbReference type="NCBI Taxonomy" id="4212"/>
    <lineage>
        <taxon>Eukaryota</taxon>
        <taxon>Viridiplantae</taxon>
        <taxon>Streptophyta</taxon>
        <taxon>Embryophyta</taxon>
        <taxon>Tracheophyta</taxon>
        <taxon>Spermatophyta</taxon>
        <taxon>Magnoliopsida</taxon>
        <taxon>eudicotyledons</taxon>
        <taxon>Gunneridae</taxon>
        <taxon>Pentapetalae</taxon>
        <taxon>asterids</taxon>
        <taxon>campanulids</taxon>
        <taxon>Asterales</taxon>
        <taxon>Asteraceae</taxon>
        <taxon>Asteroideae</taxon>
        <taxon>Heliantheae alliance</taxon>
        <taxon>Heliantheae</taxon>
        <taxon>Ambrosia</taxon>
    </lineage>
</organism>
<dbReference type="PANTHER" id="PTHR46008:SF48">
    <property type="entry name" value="PROTEIN KINASE DOMAIN-CONTAINING PROTEIN"/>
    <property type="match status" value="1"/>
</dbReference>
<accession>A0AAD5BP16</accession>
<dbReference type="EMBL" id="JAMZMK010011836">
    <property type="protein sequence ID" value="KAI7725886.1"/>
    <property type="molecule type" value="Genomic_DNA"/>
</dbReference>
<evidence type="ECO:0000256" key="2">
    <source>
        <dbReference type="ARBA" id="ARBA00022840"/>
    </source>
</evidence>
<evidence type="ECO:0000313" key="5">
    <source>
        <dbReference type="Proteomes" id="UP001206925"/>
    </source>
</evidence>
<evidence type="ECO:0000256" key="3">
    <source>
        <dbReference type="PROSITE-ProRule" id="PRU10141"/>
    </source>
</evidence>
<dbReference type="PROSITE" id="PS00107">
    <property type="entry name" value="PROTEIN_KINASE_ATP"/>
    <property type="match status" value="1"/>
</dbReference>